<dbReference type="InterPro" id="IPR003599">
    <property type="entry name" value="Ig_sub"/>
</dbReference>
<feature type="region of interest" description="Disordered" evidence="1">
    <location>
        <begin position="784"/>
        <end position="841"/>
    </location>
</feature>
<feature type="compositionally biased region" description="Polar residues" evidence="1">
    <location>
        <begin position="593"/>
        <end position="612"/>
    </location>
</feature>
<dbReference type="InterPro" id="IPR036179">
    <property type="entry name" value="Ig-like_dom_sf"/>
</dbReference>
<feature type="chain" id="PRO_5045274449" description="Ig-like domain-containing protein" evidence="3">
    <location>
        <begin position="30"/>
        <end position="1122"/>
    </location>
</feature>
<keyword evidence="3" id="KW-0732">Signal</keyword>
<feature type="compositionally biased region" description="Polar residues" evidence="1">
    <location>
        <begin position="924"/>
        <end position="939"/>
    </location>
</feature>
<evidence type="ECO:0000259" key="4">
    <source>
        <dbReference type="PROSITE" id="PS50835"/>
    </source>
</evidence>
<keyword evidence="2" id="KW-1133">Transmembrane helix</keyword>
<reference evidence="5 6" key="1">
    <citation type="submission" date="2024-08" db="EMBL/GenBank/DDBJ databases">
        <authorList>
            <person name="Cucini C."/>
            <person name="Frati F."/>
        </authorList>
    </citation>
    <scope>NUCLEOTIDE SEQUENCE [LARGE SCALE GENOMIC DNA]</scope>
</reference>
<dbReference type="PANTHER" id="PTHR23278:SF19">
    <property type="entry name" value="OBSCURIN"/>
    <property type="match status" value="1"/>
</dbReference>
<feature type="domain" description="Ig-like" evidence="4">
    <location>
        <begin position="33"/>
        <end position="143"/>
    </location>
</feature>
<dbReference type="Proteomes" id="UP001642540">
    <property type="component" value="Unassembled WGS sequence"/>
</dbReference>
<feature type="compositionally biased region" description="Basic residues" evidence="1">
    <location>
        <begin position="898"/>
        <end position="907"/>
    </location>
</feature>
<proteinExistence type="predicted"/>
<dbReference type="CDD" id="cd00096">
    <property type="entry name" value="Ig"/>
    <property type="match status" value="1"/>
</dbReference>
<evidence type="ECO:0000256" key="1">
    <source>
        <dbReference type="SAM" id="MobiDB-lite"/>
    </source>
</evidence>
<dbReference type="SMART" id="SM00409">
    <property type="entry name" value="IG"/>
    <property type="match status" value="4"/>
</dbReference>
<dbReference type="SMART" id="SM00408">
    <property type="entry name" value="IGc2"/>
    <property type="match status" value="3"/>
</dbReference>
<protein>
    <recommendedName>
        <fullName evidence="4">Ig-like domain-containing protein</fullName>
    </recommendedName>
</protein>
<feature type="compositionally biased region" description="Low complexity" evidence="1">
    <location>
        <begin position="908"/>
        <end position="923"/>
    </location>
</feature>
<dbReference type="EMBL" id="CAXLJM020000024">
    <property type="protein sequence ID" value="CAL8090231.1"/>
    <property type="molecule type" value="Genomic_DNA"/>
</dbReference>
<evidence type="ECO:0000256" key="3">
    <source>
        <dbReference type="SAM" id="SignalP"/>
    </source>
</evidence>
<evidence type="ECO:0000313" key="6">
    <source>
        <dbReference type="Proteomes" id="UP001642540"/>
    </source>
</evidence>
<keyword evidence="6" id="KW-1185">Reference proteome</keyword>
<dbReference type="PROSITE" id="PS50835">
    <property type="entry name" value="IG_LIKE"/>
    <property type="match status" value="3"/>
</dbReference>
<feature type="domain" description="Ig-like" evidence="4">
    <location>
        <begin position="180"/>
        <end position="266"/>
    </location>
</feature>
<name>A0ABP1Q5L1_9HEXA</name>
<comment type="caution">
    <text evidence="5">The sequence shown here is derived from an EMBL/GenBank/DDBJ whole genome shotgun (WGS) entry which is preliminary data.</text>
</comment>
<keyword evidence="2" id="KW-0472">Membrane</keyword>
<accession>A0ABP1Q5L1</accession>
<keyword evidence="2" id="KW-0812">Transmembrane</keyword>
<feature type="region of interest" description="Disordered" evidence="1">
    <location>
        <begin position="688"/>
        <end position="725"/>
    </location>
</feature>
<evidence type="ECO:0000313" key="5">
    <source>
        <dbReference type="EMBL" id="CAL8090231.1"/>
    </source>
</evidence>
<feature type="region of interest" description="Disordered" evidence="1">
    <location>
        <begin position="547"/>
        <end position="628"/>
    </location>
</feature>
<dbReference type="PANTHER" id="PTHR23278">
    <property type="entry name" value="SIDESTEP PROTEIN"/>
    <property type="match status" value="1"/>
</dbReference>
<dbReference type="InterPro" id="IPR013106">
    <property type="entry name" value="Ig_V-set"/>
</dbReference>
<dbReference type="SUPFAM" id="SSF48726">
    <property type="entry name" value="Immunoglobulin"/>
    <property type="match status" value="4"/>
</dbReference>
<feature type="compositionally biased region" description="Polar residues" evidence="1">
    <location>
        <begin position="814"/>
        <end position="824"/>
    </location>
</feature>
<feature type="domain" description="Ig-like" evidence="4">
    <location>
        <begin position="371"/>
        <end position="462"/>
    </location>
</feature>
<dbReference type="InterPro" id="IPR013783">
    <property type="entry name" value="Ig-like_fold"/>
</dbReference>
<sequence>MGERLCSGRWFYFLVLLSTTFLGWRSVGADSVPASSRYKEVTSVVGSVGQIPCTVTSFDDVVMILWFKGSSGAPIYSYDARNEEIEPRHMTLKDDWGLRLYFRVWPNKKRHPALMIQDLKTGDGGLYRCRVDYRNSPTTNSVTRLKIIEPPTRLEVRDTSPSRPISDQQIFMAGNKPMDPSVTYLGPYTEGQNVTLVCSAYGGKPSPEVRWYKNAEVVDTSYSLTGTEYTINEMTINNLGRDHTFDVFSCQASNNNETQALTHKVQLEIYLGVTNVELEVPSPMTAGSEYNIVCKTMGAYPTVKVEFWKNLKRIASRSQMKSVADNMTFTSILYKPEVMDDETTIICKAENPWVSKKPSVARKSMKIKYSPVAVLRLGRNRTEAFSEGESVLMECHVKANPPAHTIHWFHQGRQLSGNETTGVRINGRTLFISYLKYHVGGDYNCEAVNDVGKGISNTLPIELHLTPKCVTSEAAQVPLAVGETQWLTCNVLAWPSDLNFYWTLNRSDRTSNGEIKSIGRNLTEHRLPISSNARGNNNVTTRMFATSTNSTSSSNLEQEAEQRYENQNGYPQLSSGSSSESLDYPEDQHMPHVSSTNTTTVLVRSGSKSTMSNKEKRSNQKDIISSQETYSNIEEKGILKKETEKSMTHYSSDVVFSKSNASPSPLPDSYSLNGSSVSISKHPFSTSSAELTSDISSSESGSKDERKSKRHVYPSSTQYGLNGKSRDLGLSAFQDRIRHTSLLSYQVRSDEDYGTVACWATNSLGNQVFPCLFHIIKREEEVVGRSSNKKQDDRKEKGRKTKENNITDKEQSAKTRNLTASSSPVEKEIVGRSSSSSESESMDVQQGFSKLQKTLGIVLLLILIFIACLTGLVFSMLFVLAKRRREIRRIVIAHGPHVRNGNRRRSSGHCTTSSSSVFSRRGSNNITNKTEKGSATVNKNFGENPASIAEESGGENAFLPSSDKLAITSSIDPFQEIAGETNIGKPKLSCSSTDMATTTSSCAGCANNDSFPNNIEEERAYVIPRGEPFIQLLPNSSTFSAMSPQLQFADREQEPEVPEGFKSMTPRALELFGSEQPSAIKQHPELAYRDDDCSTADNNAGEYQTHLDKDRLLVSFTTEQHQ</sequence>
<dbReference type="Pfam" id="PF07686">
    <property type="entry name" value="V-set"/>
    <property type="match status" value="1"/>
</dbReference>
<dbReference type="InterPro" id="IPR007110">
    <property type="entry name" value="Ig-like_dom"/>
</dbReference>
<feature type="compositionally biased region" description="Basic and acidic residues" evidence="1">
    <location>
        <begin position="784"/>
        <end position="813"/>
    </location>
</feature>
<gene>
    <name evidence="5" type="ORF">ODALV1_LOCUS7585</name>
</gene>
<feature type="transmembrane region" description="Helical" evidence="2">
    <location>
        <begin position="855"/>
        <end position="880"/>
    </location>
</feature>
<dbReference type="Gene3D" id="2.60.40.10">
    <property type="entry name" value="Immunoglobulins"/>
    <property type="match status" value="4"/>
</dbReference>
<evidence type="ECO:0000256" key="2">
    <source>
        <dbReference type="SAM" id="Phobius"/>
    </source>
</evidence>
<feature type="signal peptide" evidence="3">
    <location>
        <begin position="1"/>
        <end position="29"/>
    </location>
</feature>
<dbReference type="Pfam" id="PF13927">
    <property type="entry name" value="Ig_3"/>
    <property type="match status" value="2"/>
</dbReference>
<dbReference type="InterPro" id="IPR003598">
    <property type="entry name" value="Ig_sub2"/>
</dbReference>
<feature type="compositionally biased region" description="Low complexity" evidence="1">
    <location>
        <begin position="688"/>
        <end position="700"/>
    </location>
</feature>
<organism evidence="5 6">
    <name type="scientific">Orchesella dallaii</name>
    <dbReference type="NCBI Taxonomy" id="48710"/>
    <lineage>
        <taxon>Eukaryota</taxon>
        <taxon>Metazoa</taxon>
        <taxon>Ecdysozoa</taxon>
        <taxon>Arthropoda</taxon>
        <taxon>Hexapoda</taxon>
        <taxon>Collembola</taxon>
        <taxon>Entomobryomorpha</taxon>
        <taxon>Entomobryoidea</taxon>
        <taxon>Orchesellidae</taxon>
        <taxon>Orchesellinae</taxon>
        <taxon>Orchesella</taxon>
    </lineage>
</organism>
<feature type="region of interest" description="Disordered" evidence="1">
    <location>
        <begin position="898"/>
        <end position="939"/>
    </location>
</feature>